<gene>
    <name evidence="1" type="ORF">V8G54_030563</name>
</gene>
<evidence type="ECO:0000313" key="2">
    <source>
        <dbReference type="Proteomes" id="UP001374535"/>
    </source>
</evidence>
<dbReference type="AlphaFoldDB" id="A0AAQ3RMI3"/>
<dbReference type="Proteomes" id="UP001374535">
    <property type="component" value="Chromosome 9"/>
</dbReference>
<feature type="non-terminal residue" evidence="1">
    <location>
        <position position="101"/>
    </location>
</feature>
<accession>A0AAQ3RMI3</accession>
<proteinExistence type="predicted"/>
<sequence length="101" mass="11688">MHPRSCQTRQCLNKQKSFHTNLCFFNFRYPIQLGTTAYYYQPIGDYLVIWAMKDFISMRESPPSSLDIWKAFFSFTALSLISSPSLVCINLLTPFSTTEAL</sequence>
<keyword evidence="2" id="KW-1185">Reference proteome</keyword>
<reference evidence="1 2" key="1">
    <citation type="journal article" date="2023" name="Life. Sci Alliance">
        <title>Evolutionary insights into 3D genome organization and epigenetic landscape of Vigna mungo.</title>
        <authorList>
            <person name="Junaid A."/>
            <person name="Singh B."/>
            <person name="Bhatia S."/>
        </authorList>
    </citation>
    <scope>NUCLEOTIDE SEQUENCE [LARGE SCALE GENOMIC DNA]</scope>
    <source>
        <strain evidence="1">Urdbean</strain>
    </source>
</reference>
<organism evidence="1 2">
    <name type="scientific">Vigna mungo</name>
    <name type="common">Black gram</name>
    <name type="synonym">Phaseolus mungo</name>
    <dbReference type="NCBI Taxonomy" id="3915"/>
    <lineage>
        <taxon>Eukaryota</taxon>
        <taxon>Viridiplantae</taxon>
        <taxon>Streptophyta</taxon>
        <taxon>Embryophyta</taxon>
        <taxon>Tracheophyta</taxon>
        <taxon>Spermatophyta</taxon>
        <taxon>Magnoliopsida</taxon>
        <taxon>eudicotyledons</taxon>
        <taxon>Gunneridae</taxon>
        <taxon>Pentapetalae</taxon>
        <taxon>rosids</taxon>
        <taxon>fabids</taxon>
        <taxon>Fabales</taxon>
        <taxon>Fabaceae</taxon>
        <taxon>Papilionoideae</taxon>
        <taxon>50 kb inversion clade</taxon>
        <taxon>NPAAA clade</taxon>
        <taxon>indigoferoid/millettioid clade</taxon>
        <taxon>Phaseoleae</taxon>
        <taxon>Vigna</taxon>
    </lineage>
</organism>
<protein>
    <submittedName>
        <fullName evidence="1">Uncharacterized protein</fullName>
    </submittedName>
</protein>
<name>A0AAQ3RMI3_VIGMU</name>
<evidence type="ECO:0000313" key="1">
    <source>
        <dbReference type="EMBL" id="WVY98412.1"/>
    </source>
</evidence>
<dbReference type="EMBL" id="CP144692">
    <property type="protein sequence ID" value="WVY98412.1"/>
    <property type="molecule type" value="Genomic_DNA"/>
</dbReference>